<reference evidence="3" key="2">
    <citation type="journal article" date="2023" name="Proc. Natl. Acad. Sci. U.S.A.">
        <title>A global phylogenomic analysis of the shiitake genus Lentinula.</title>
        <authorList>
            <person name="Sierra-Patev S."/>
            <person name="Min B."/>
            <person name="Naranjo-Ortiz M."/>
            <person name="Looney B."/>
            <person name="Konkel Z."/>
            <person name="Slot J.C."/>
            <person name="Sakamoto Y."/>
            <person name="Steenwyk J.L."/>
            <person name="Rokas A."/>
            <person name="Carro J."/>
            <person name="Camarero S."/>
            <person name="Ferreira P."/>
            <person name="Molpeceres G."/>
            <person name="Ruiz-Duenas F.J."/>
            <person name="Serrano A."/>
            <person name="Henrissat B."/>
            <person name="Drula E."/>
            <person name="Hughes K.W."/>
            <person name="Mata J.L."/>
            <person name="Ishikawa N.K."/>
            <person name="Vargas-Isla R."/>
            <person name="Ushijima S."/>
            <person name="Smith C.A."/>
            <person name="Donoghue J."/>
            <person name="Ahrendt S."/>
            <person name="Andreopoulos W."/>
            <person name="He G."/>
            <person name="LaButti K."/>
            <person name="Lipzen A."/>
            <person name="Ng V."/>
            <person name="Riley R."/>
            <person name="Sandor L."/>
            <person name="Barry K."/>
            <person name="Martinez A.T."/>
            <person name="Xiao Y."/>
            <person name="Gibbons J.G."/>
            <person name="Terashima K."/>
            <person name="Grigoriev I.V."/>
            <person name="Hibbett D."/>
        </authorList>
    </citation>
    <scope>NUCLEOTIDE SEQUENCE</scope>
    <source>
        <strain evidence="3">ET3784</strain>
    </source>
</reference>
<reference evidence="3" key="1">
    <citation type="submission" date="2022-08" db="EMBL/GenBank/DDBJ databases">
        <authorList>
            <consortium name="DOE Joint Genome Institute"/>
            <person name="Min B."/>
            <person name="Sierra-Patev S."/>
            <person name="Naranjo-Ortiz M."/>
            <person name="Looney B."/>
            <person name="Konkel Z."/>
            <person name="Slot J.C."/>
            <person name="Sakamoto Y."/>
            <person name="Steenwyk J.L."/>
            <person name="Rokas A."/>
            <person name="Carro J."/>
            <person name="Camarero S."/>
            <person name="Ferreira P."/>
            <person name="Molpeceres G."/>
            <person name="Ruiz-duenas F.J."/>
            <person name="Serrano A."/>
            <person name="Henrissat B."/>
            <person name="Drula E."/>
            <person name="Hughes K.W."/>
            <person name="Mata J.L."/>
            <person name="Ishikawa N.K."/>
            <person name="Vargas-Isla R."/>
            <person name="Ushijima S."/>
            <person name="Smith C.A."/>
            <person name="Ahrendt S."/>
            <person name="Andreopoulos W."/>
            <person name="He G."/>
            <person name="LaButti K."/>
            <person name="Lipzen A."/>
            <person name="Ng V."/>
            <person name="Riley R."/>
            <person name="Sandor L."/>
            <person name="Barry K."/>
            <person name="Martinez A.T."/>
            <person name="Xiao Y."/>
            <person name="Gibbons J.G."/>
            <person name="Terashima K."/>
            <person name="Hibbett D.S."/>
            <person name="Grigoriev I.V."/>
        </authorList>
    </citation>
    <scope>NUCLEOTIDE SEQUENCE</scope>
    <source>
        <strain evidence="3">ET3784</strain>
    </source>
</reference>
<protein>
    <recommendedName>
        <fullName evidence="2">AMP-dependent synthetase/ligase domain-containing protein</fullName>
    </recommendedName>
</protein>
<dbReference type="InterPro" id="IPR042099">
    <property type="entry name" value="ANL_N_sf"/>
</dbReference>
<dbReference type="SUPFAM" id="SSF56801">
    <property type="entry name" value="Acetyl-CoA synthetase-like"/>
    <property type="match status" value="1"/>
</dbReference>
<evidence type="ECO:0000256" key="1">
    <source>
        <dbReference type="ARBA" id="ARBA00006432"/>
    </source>
</evidence>
<dbReference type="GO" id="GO:0006631">
    <property type="term" value="P:fatty acid metabolic process"/>
    <property type="evidence" value="ECO:0007669"/>
    <property type="project" value="TreeGrafter"/>
</dbReference>
<organism evidence="3 4">
    <name type="scientific">Lentinula guzmanii</name>
    <dbReference type="NCBI Taxonomy" id="2804957"/>
    <lineage>
        <taxon>Eukaryota</taxon>
        <taxon>Fungi</taxon>
        <taxon>Dikarya</taxon>
        <taxon>Basidiomycota</taxon>
        <taxon>Agaricomycotina</taxon>
        <taxon>Agaricomycetes</taxon>
        <taxon>Agaricomycetidae</taxon>
        <taxon>Agaricales</taxon>
        <taxon>Marasmiineae</taxon>
        <taxon>Omphalotaceae</taxon>
        <taxon>Lentinula</taxon>
    </lineage>
</organism>
<evidence type="ECO:0000313" key="4">
    <source>
        <dbReference type="Proteomes" id="UP001176059"/>
    </source>
</evidence>
<dbReference type="InterPro" id="IPR000873">
    <property type="entry name" value="AMP-dep_synth/lig_dom"/>
</dbReference>
<dbReference type="AlphaFoldDB" id="A0AA38K2N1"/>
<dbReference type="GO" id="GO:0031956">
    <property type="term" value="F:medium-chain fatty acid-CoA ligase activity"/>
    <property type="evidence" value="ECO:0007669"/>
    <property type="project" value="TreeGrafter"/>
</dbReference>
<dbReference type="Gene3D" id="3.40.50.12780">
    <property type="entry name" value="N-terminal domain of ligase-like"/>
    <property type="match status" value="2"/>
</dbReference>
<dbReference type="PANTHER" id="PTHR43201:SF8">
    <property type="entry name" value="ACYL-COA SYNTHETASE FAMILY MEMBER 3"/>
    <property type="match status" value="1"/>
</dbReference>
<name>A0AA38K2N1_9AGAR</name>
<evidence type="ECO:0000313" key="3">
    <source>
        <dbReference type="EMBL" id="KAJ3737783.1"/>
    </source>
</evidence>
<dbReference type="Pfam" id="PF00501">
    <property type="entry name" value="AMP-binding"/>
    <property type="match status" value="1"/>
</dbReference>
<comment type="caution">
    <text evidence="3">The sequence shown here is derived from an EMBL/GenBank/DDBJ whole genome shotgun (WGS) entry which is preliminary data.</text>
</comment>
<accession>A0AA38K2N1</accession>
<dbReference type="EMBL" id="JANVFO010000001">
    <property type="protein sequence ID" value="KAJ3737783.1"/>
    <property type="molecule type" value="Genomic_DNA"/>
</dbReference>
<keyword evidence="4" id="KW-1185">Reference proteome</keyword>
<sequence>MSFISPPTSLSVELQLDFHNANNATHPFIVYPMENGDLRTYTFADVVPKIHQVADFIQHQLSSHSPSTIAFIATSDSLTSFMIIMGILRAGMTAFPVSPRFSPEVMSKLMMDVRPAYIMGEDKFMLIESYYDIYIKSSNATTSRAWEDNEQSPICDPLFCYFRTISKDHKVQLRVHATKCGDHCNIDFVQDDLCSKTFGMQGIEFFHFVGLAFINWAVRSGFIMAFLNLHDQKSLFPPHPSYVFQGYIQTRPSLIYASPRIIEAWAKDHEKISVLKSMTVTTAGKLLNKKVGDLLVQNGVRINVGFGSTETGSICMMSCDQGSEWEYFYAPPVPEFHFMERPNFNGLYGLIVLSSRRRNLSVCNMTYNGTASYDTGDLFEKHPIKSNYYKVIGRISDHIMLSTGEVINPIPIEEAISEQLGVSMVVVFGHGRPSVGAIIQYAPHAAIDYDKGKTPTISNILANIVDVNSTLPSSARLTPKMVIVASPSKPLLLSPKGMPLRIQAFKDYEEEIMSVYS</sequence>
<feature type="domain" description="AMP-dependent synthetase/ligase" evidence="2">
    <location>
        <begin position="21"/>
        <end position="120"/>
    </location>
</feature>
<evidence type="ECO:0000259" key="2">
    <source>
        <dbReference type="Pfam" id="PF00501"/>
    </source>
</evidence>
<proteinExistence type="inferred from homology"/>
<gene>
    <name evidence="3" type="ORF">DFJ43DRAFT_1220252</name>
</gene>
<comment type="similarity">
    <text evidence="1">Belongs to the ATP-dependent AMP-binding enzyme family.</text>
</comment>
<dbReference type="PANTHER" id="PTHR43201">
    <property type="entry name" value="ACYL-COA SYNTHETASE"/>
    <property type="match status" value="1"/>
</dbReference>
<dbReference type="Pfam" id="PF23562">
    <property type="entry name" value="AMP-binding_C_3"/>
    <property type="match status" value="1"/>
</dbReference>
<dbReference type="Proteomes" id="UP001176059">
    <property type="component" value="Unassembled WGS sequence"/>
</dbReference>